<dbReference type="GeneID" id="23201988"/>
<reference evidence="1 2" key="1">
    <citation type="submission" date="2013-05" db="EMBL/GenBank/DDBJ databases">
        <authorList>
            <person name="Harkins D.M."/>
            <person name="Durkin A.S."/>
            <person name="Brinkac L.M."/>
            <person name="Haft D.H."/>
            <person name="Selengut J.D."/>
            <person name="Sanka R."/>
            <person name="DePew J."/>
            <person name="Purushe J."/>
            <person name="Hartskeerl R.A."/>
            <person name="Ahmed A."/>
            <person name="van der Linden H."/>
            <person name="Goris M.G.A."/>
            <person name="Vinetz J.M."/>
            <person name="Sutton G.G."/>
            <person name="Nierman W.C."/>
            <person name="Fouts D.E."/>
        </authorList>
    </citation>
    <scope>NUCLEOTIDE SEQUENCE [LARGE SCALE GENOMIC DNA]</scope>
    <source>
        <strain evidence="1 2">CZ214</strain>
    </source>
</reference>
<sequence>MNRIVAINLICDDGSMIVLKVSEMTIIDKKMIEIIQKNAASGENIKEVQEQLEQALGANPG</sequence>
<organism evidence="1 2">
    <name type="scientific">Leptospira noguchii serovar Panama str. CZ214</name>
    <dbReference type="NCBI Taxonomy" id="1001595"/>
    <lineage>
        <taxon>Bacteria</taxon>
        <taxon>Pseudomonadati</taxon>
        <taxon>Spirochaetota</taxon>
        <taxon>Spirochaetia</taxon>
        <taxon>Leptospirales</taxon>
        <taxon>Leptospiraceae</taxon>
        <taxon>Leptospira</taxon>
    </lineage>
</organism>
<evidence type="ECO:0000313" key="1">
    <source>
        <dbReference type="EMBL" id="EQA71809.1"/>
    </source>
</evidence>
<dbReference type="RefSeq" id="WP_017213357.1">
    <property type="nucleotide sequence ID" value="NZ_AKWY02000020.1"/>
</dbReference>
<dbReference type="AlphaFoldDB" id="T0FNN7"/>
<accession>T0FNN7</accession>
<gene>
    <name evidence="1" type="ORF">LEP1GSC059_1114</name>
</gene>
<dbReference type="Proteomes" id="UP000015442">
    <property type="component" value="Unassembled WGS sequence"/>
</dbReference>
<evidence type="ECO:0000313" key="2">
    <source>
        <dbReference type="Proteomes" id="UP000015442"/>
    </source>
</evidence>
<dbReference type="EMBL" id="AKWY02000020">
    <property type="protein sequence ID" value="EQA71809.1"/>
    <property type="molecule type" value="Genomic_DNA"/>
</dbReference>
<protein>
    <submittedName>
        <fullName evidence="1">Uncharacterized protein</fullName>
    </submittedName>
</protein>
<proteinExistence type="predicted"/>
<name>T0FNN7_9LEPT</name>
<comment type="caution">
    <text evidence="1">The sequence shown here is derived from an EMBL/GenBank/DDBJ whole genome shotgun (WGS) entry which is preliminary data.</text>
</comment>